<dbReference type="EMBL" id="CP000554">
    <property type="protein sequence ID" value="ABM77201.1"/>
    <property type="molecule type" value="Genomic_DNA"/>
</dbReference>
<dbReference type="Pfam" id="PF00248">
    <property type="entry name" value="Aldo_ket_red"/>
    <property type="match status" value="1"/>
</dbReference>
<dbReference type="InterPro" id="IPR023210">
    <property type="entry name" value="NADP_OxRdtase_dom"/>
</dbReference>
<dbReference type="InterPro" id="IPR036812">
    <property type="entry name" value="NAD(P)_OxRdtase_dom_sf"/>
</dbReference>
<dbReference type="CDD" id="cd19096">
    <property type="entry name" value="AKR_Fe-S_oxidoreductase"/>
    <property type="match status" value="1"/>
</dbReference>
<dbReference type="Gene3D" id="3.20.20.100">
    <property type="entry name" value="NADP-dependent oxidoreductase domain"/>
    <property type="match status" value="1"/>
</dbReference>
<dbReference type="RefSeq" id="WP_011825125.1">
    <property type="nucleotide sequence ID" value="NC_008820.1"/>
</dbReference>
<accession>A2C6U1</accession>
<dbReference type="KEGG" id="pmf:P9303_04491"/>
<evidence type="ECO:0000313" key="2">
    <source>
        <dbReference type="EMBL" id="ABM77201.1"/>
    </source>
</evidence>
<dbReference type="STRING" id="59922.P9303_04491"/>
<dbReference type="HOGENOM" id="CLU_023205_3_4_3"/>
<dbReference type="InterPro" id="IPR053135">
    <property type="entry name" value="AKR2_Oxidoreductase"/>
</dbReference>
<sequence length="406" mass="45225">MKASLEQSSLPCRRFGRTGLSMPVLSLGGMRFQQSWTDLEAEVITSESQQLLQDILERAVACGFHHVETARHYGSSERQLGWALRDVLDPERLLQSKVPPREDPKVFEAELALSFERLGCERLDLVAIHGLNLSEHLEQTLRPGGCMDVLRRWQGDGRIGHVGFSTHGPTDLIVQAIETDAFDYVNLHWYFIYQDNDPALDAAARHDLGVFIISPTDKGGHLHSPSSQLLELCAPLHPIVFNDLFCLQDPRVHTISVGAARPSDLDRHLEAVDLLQSAAELLPPVQQRLVDAAQLALGEAWLTSWHRGLPPWQESPGEINLPILLWLHNLVEAWGMEGYAKARYGLLGSGSHWFPGANAEALDADVSEAALREVLVNSPWCDQIPGLLRRLRNRLGGHPQQRLTSV</sequence>
<gene>
    <name evidence="2" type="ordered locus">P9303_04491</name>
</gene>
<dbReference type="PANTHER" id="PTHR43312">
    <property type="entry name" value="D-THREO-ALDOSE 1-DEHYDROGENASE"/>
    <property type="match status" value="1"/>
</dbReference>
<evidence type="ECO:0000313" key="3">
    <source>
        <dbReference type="Proteomes" id="UP000002274"/>
    </source>
</evidence>
<name>A2C6U1_PROM3</name>
<dbReference type="AlphaFoldDB" id="A2C6U1"/>
<protein>
    <submittedName>
        <fullName evidence="2">Aldo/keto reductase family protein</fullName>
    </submittedName>
</protein>
<evidence type="ECO:0000259" key="1">
    <source>
        <dbReference type="Pfam" id="PF00248"/>
    </source>
</evidence>
<dbReference type="BioCyc" id="PMAR59922:G1G80-415-MONOMER"/>
<dbReference type="Proteomes" id="UP000002274">
    <property type="component" value="Chromosome"/>
</dbReference>
<organism evidence="2 3">
    <name type="scientific">Prochlorococcus marinus (strain MIT 9303)</name>
    <dbReference type="NCBI Taxonomy" id="59922"/>
    <lineage>
        <taxon>Bacteria</taxon>
        <taxon>Bacillati</taxon>
        <taxon>Cyanobacteriota</taxon>
        <taxon>Cyanophyceae</taxon>
        <taxon>Synechococcales</taxon>
        <taxon>Prochlorococcaceae</taxon>
        <taxon>Prochlorococcus</taxon>
    </lineage>
</organism>
<dbReference type="SUPFAM" id="SSF51430">
    <property type="entry name" value="NAD(P)-linked oxidoreductase"/>
    <property type="match status" value="1"/>
</dbReference>
<feature type="domain" description="NADP-dependent oxidoreductase" evidence="1">
    <location>
        <begin position="25"/>
        <end position="219"/>
    </location>
</feature>
<dbReference type="PANTHER" id="PTHR43312:SF2">
    <property type="entry name" value="OXIDOREDUCTASE"/>
    <property type="match status" value="1"/>
</dbReference>
<reference evidence="2 3" key="1">
    <citation type="journal article" date="2007" name="PLoS Genet.">
        <title>Patterns and implications of gene gain and loss in the evolution of Prochlorococcus.</title>
        <authorList>
            <person name="Kettler G.C."/>
            <person name="Martiny A.C."/>
            <person name="Huang K."/>
            <person name="Zucker J."/>
            <person name="Coleman M.L."/>
            <person name="Rodrigue S."/>
            <person name="Chen F."/>
            <person name="Lapidus A."/>
            <person name="Ferriera S."/>
            <person name="Johnson J."/>
            <person name="Steglich C."/>
            <person name="Church G.M."/>
            <person name="Richardson P."/>
            <person name="Chisholm S.W."/>
        </authorList>
    </citation>
    <scope>NUCLEOTIDE SEQUENCE [LARGE SCALE GENOMIC DNA]</scope>
    <source>
        <strain evidence="2 3">MIT 9303</strain>
    </source>
</reference>
<proteinExistence type="predicted"/>